<dbReference type="EMBL" id="JAZHOF010000002">
    <property type="protein sequence ID" value="MEJ8570747.1"/>
    <property type="molecule type" value="Genomic_DNA"/>
</dbReference>
<evidence type="ECO:0000313" key="1">
    <source>
        <dbReference type="EMBL" id="MEJ8570747.1"/>
    </source>
</evidence>
<dbReference type="RefSeq" id="WP_340328493.1">
    <property type="nucleotide sequence ID" value="NZ_JAZHOF010000002.1"/>
</dbReference>
<gene>
    <name evidence="1" type="ORF">V3328_04640</name>
</gene>
<dbReference type="Proteomes" id="UP001378188">
    <property type="component" value="Unassembled WGS sequence"/>
</dbReference>
<dbReference type="InterPro" id="IPR011738">
    <property type="entry name" value="Phage_CHP"/>
</dbReference>
<comment type="caution">
    <text evidence="1">The sequence shown here is derived from an EMBL/GenBank/DDBJ whole genome shotgun (WGS) entry which is preliminary data.</text>
</comment>
<proteinExistence type="predicted"/>
<dbReference type="Gene3D" id="1.10.3230.30">
    <property type="entry name" value="Phage gp6-like head-tail connector protein"/>
    <property type="match status" value="1"/>
</dbReference>
<dbReference type="InterPro" id="IPR021146">
    <property type="entry name" value="Phage_gp6-like_head-tail"/>
</dbReference>
<reference evidence="1 2" key="1">
    <citation type="submission" date="2024-02" db="EMBL/GenBank/DDBJ databases">
        <title>Genome analysis and characterization of Microbaculum marinisediminis sp. nov., isolated from marine sediment.</title>
        <authorList>
            <person name="Du Z.-J."/>
            <person name="Ye Y.-Q."/>
            <person name="Zhang Z.-R."/>
            <person name="Yuan S.-M."/>
            <person name="Zhang X.-Y."/>
        </authorList>
    </citation>
    <scope>NUCLEOTIDE SEQUENCE [LARGE SCALE GENOMIC DNA]</scope>
    <source>
        <strain evidence="1 2">SDUM1044001</strain>
    </source>
</reference>
<dbReference type="InterPro" id="IPR006450">
    <property type="entry name" value="Phage_HK97_gp6-like"/>
</dbReference>
<dbReference type="Pfam" id="PF05135">
    <property type="entry name" value="Phage_connect_1"/>
    <property type="match status" value="1"/>
</dbReference>
<evidence type="ECO:0000313" key="2">
    <source>
        <dbReference type="Proteomes" id="UP001378188"/>
    </source>
</evidence>
<sequence>MLTPVRIAAPATTPVSLDEAKAHLRVDHDDQDGLIAAHIEAATAWVDGFTGIVGRALVTQTWRQDFAGFAPRLCLPLVPASAIVSVSYFDVINDPQTLDAGTCALLSDARGAYVVLQPGHSWPATWRRDDAVSVIFTAGYGDPADVPQPLRQAIQLLVQRLFDGADASIDAANDRVVDTLIAPYRRRAL</sequence>
<protein>
    <submittedName>
        <fullName evidence="1">Head-tail connector protein</fullName>
    </submittedName>
</protein>
<dbReference type="NCBIfam" id="TIGR02215">
    <property type="entry name" value="phage_chp_gp8"/>
    <property type="match status" value="1"/>
</dbReference>
<dbReference type="NCBIfam" id="TIGR01560">
    <property type="entry name" value="put_DNA_pack"/>
    <property type="match status" value="1"/>
</dbReference>
<name>A0AAW9RBB7_9HYPH</name>
<accession>A0AAW9RBB7</accession>
<dbReference type="CDD" id="cd08054">
    <property type="entry name" value="gp6"/>
    <property type="match status" value="1"/>
</dbReference>
<keyword evidence="2" id="KW-1185">Reference proteome</keyword>
<organism evidence="1 2">
    <name type="scientific">Microbaculum marinum</name>
    <dbReference type="NCBI Taxonomy" id="1764581"/>
    <lineage>
        <taxon>Bacteria</taxon>
        <taxon>Pseudomonadati</taxon>
        <taxon>Pseudomonadota</taxon>
        <taxon>Alphaproteobacteria</taxon>
        <taxon>Hyphomicrobiales</taxon>
        <taxon>Tepidamorphaceae</taxon>
        <taxon>Microbaculum</taxon>
    </lineage>
</organism>
<dbReference type="AlphaFoldDB" id="A0AAW9RBB7"/>